<sequence length="154" mass="17701">MYVLKHGIKKDPERRWALPDRIFFGYGACHILAGAFLEHPPVEGFYAERIIPADNFSGNHVYVTNGTIAFDYHSYSGRVRLLDHHRRGWTSHSAGWNCAIEKVDFDLLETAELNQRKMLGPDQYLHDPISRARRFLQRIDHAEAATRALRIATA</sequence>
<dbReference type="KEGG" id="merd:EB233_06825"/>
<dbReference type="Proteomes" id="UP000503339">
    <property type="component" value="Chromosome"/>
</dbReference>
<dbReference type="EMBL" id="CP033361">
    <property type="protein sequence ID" value="QKC75289.1"/>
    <property type="molecule type" value="Genomic_DNA"/>
</dbReference>
<dbReference type="RefSeq" id="WP_064989886.1">
    <property type="nucleotide sequence ID" value="NZ_CP033361.1"/>
</dbReference>
<protein>
    <submittedName>
        <fullName evidence="1">Uncharacterized protein</fullName>
    </submittedName>
</protein>
<gene>
    <name evidence="1" type="ORF">EB233_06825</name>
</gene>
<dbReference type="AlphaFoldDB" id="A0A6M7UBX3"/>
<name>A0A6M7UBX3_9HYPH</name>
<evidence type="ECO:0000313" key="1">
    <source>
        <dbReference type="EMBL" id="QKC75289.1"/>
    </source>
</evidence>
<evidence type="ECO:0000313" key="2">
    <source>
        <dbReference type="Proteomes" id="UP000503339"/>
    </source>
</evidence>
<accession>A0A6M7UBX3</accession>
<organism evidence="1 2">
    <name type="scientific">Mesorhizobium erdmanii</name>
    <dbReference type="NCBI Taxonomy" id="1777866"/>
    <lineage>
        <taxon>Bacteria</taxon>
        <taxon>Pseudomonadati</taxon>
        <taxon>Pseudomonadota</taxon>
        <taxon>Alphaproteobacteria</taxon>
        <taxon>Hyphomicrobiales</taxon>
        <taxon>Phyllobacteriaceae</taxon>
        <taxon>Mesorhizobium</taxon>
    </lineage>
</organism>
<proteinExistence type="predicted"/>
<reference evidence="1 2" key="1">
    <citation type="submission" date="2018-10" db="EMBL/GenBank/DDBJ databases">
        <authorList>
            <person name="Perry B.J."/>
            <person name="Sullivan J.T."/>
            <person name="Murphy R.J.T."/>
            <person name="Ramsay J.P."/>
            <person name="Ronson C.W."/>
        </authorList>
    </citation>
    <scope>NUCLEOTIDE SEQUENCE [LARGE SCALE GENOMIC DNA]</scope>
    <source>
        <strain evidence="1 2">NZP2014</strain>
    </source>
</reference>
<keyword evidence="2" id="KW-1185">Reference proteome</keyword>